<feature type="compositionally biased region" description="Low complexity" evidence="1">
    <location>
        <begin position="60"/>
        <end position="70"/>
    </location>
</feature>
<dbReference type="AlphaFoldDB" id="A0AAV7S1D1"/>
<feature type="region of interest" description="Disordered" evidence="1">
    <location>
        <begin position="39"/>
        <end position="73"/>
    </location>
</feature>
<protein>
    <submittedName>
        <fullName evidence="2">Uncharacterized protein</fullName>
    </submittedName>
</protein>
<evidence type="ECO:0000256" key="1">
    <source>
        <dbReference type="SAM" id="MobiDB-lite"/>
    </source>
</evidence>
<dbReference type="Proteomes" id="UP001066276">
    <property type="component" value="Chromosome 5"/>
</dbReference>
<keyword evidence="3" id="KW-1185">Reference proteome</keyword>
<dbReference type="EMBL" id="JANPWB010000009">
    <property type="protein sequence ID" value="KAJ1157762.1"/>
    <property type="molecule type" value="Genomic_DNA"/>
</dbReference>
<organism evidence="2 3">
    <name type="scientific">Pleurodeles waltl</name>
    <name type="common">Iberian ribbed newt</name>
    <dbReference type="NCBI Taxonomy" id="8319"/>
    <lineage>
        <taxon>Eukaryota</taxon>
        <taxon>Metazoa</taxon>
        <taxon>Chordata</taxon>
        <taxon>Craniata</taxon>
        <taxon>Vertebrata</taxon>
        <taxon>Euteleostomi</taxon>
        <taxon>Amphibia</taxon>
        <taxon>Batrachia</taxon>
        <taxon>Caudata</taxon>
        <taxon>Salamandroidea</taxon>
        <taxon>Salamandridae</taxon>
        <taxon>Pleurodelinae</taxon>
        <taxon>Pleurodeles</taxon>
    </lineage>
</organism>
<reference evidence="2" key="1">
    <citation type="journal article" date="2022" name="bioRxiv">
        <title>Sequencing and chromosome-scale assembly of the giantPleurodeles waltlgenome.</title>
        <authorList>
            <person name="Brown T."/>
            <person name="Elewa A."/>
            <person name="Iarovenko S."/>
            <person name="Subramanian E."/>
            <person name="Araus A.J."/>
            <person name="Petzold A."/>
            <person name="Susuki M."/>
            <person name="Suzuki K.-i.T."/>
            <person name="Hayashi T."/>
            <person name="Toyoda A."/>
            <person name="Oliveira C."/>
            <person name="Osipova E."/>
            <person name="Leigh N.D."/>
            <person name="Simon A."/>
            <person name="Yun M.H."/>
        </authorList>
    </citation>
    <scope>NUCLEOTIDE SEQUENCE</scope>
    <source>
        <strain evidence="2">20211129_DDA</strain>
        <tissue evidence="2">Liver</tissue>
    </source>
</reference>
<accession>A0AAV7S1D1</accession>
<comment type="caution">
    <text evidence="2">The sequence shown here is derived from an EMBL/GenBank/DDBJ whole genome shotgun (WGS) entry which is preliminary data.</text>
</comment>
<proteinExistence type="predicted"/>
<name>A0AAV7S1D1_PLEWA</name>
<sequence length="126" mass="13712">MKDCADAVSLPTKVPSTRVFVLRSGLVVALSSYPTVATSGLSESLHRPQRTCSSEEKTGRSSVPGGSDSVGSKKRQVAWGALIWEAPRLFAARDIWRPVLSWSVVLPPRRRTQHRKAASAAIEKKT</sequence>
<gene>
    <name evidence="2" type="ORF">NDU88_010462</name>
</gene>
<evidence type="ECO:0000313" key="2">
    <source>
        <dbReference type="EMBL" id="KAJ1157762.1"/>
    </source>
</evidence>
<evidence type="ECO:0000313" key="3">
    <source>
        <dbReference type="Proteomes" id="UP001066276"/>
    </source>
</evidence>